<name>A0AAD5MAE9_PYTIN</name>
<evidence type="ECO:0000256" key="3">
    <source>
        <dbReference type="ARBA" id="ARBA00005199"/>
    </source>
</evidence>
<protein>
    <recommendedName>
        <fullName evidence="6">trehalose-phosphatase</fullName>
        <ecNumber evidence="6">3.1.3.12</ecNumber>
    </recommendedName>
</protein>
<dbReference type="NCBIfam" id="TIGR01484">
    <property type="entry name" value="HAD-SF-IIB"/>
    <property type="match status" value="1"/>
</dbReference>
<evidence type="ECO:0000259" key="11">
    <source>
        <dbReference type="Pfam" id="PF02668"/>
    </source>
</evidence>
<dbReference type="InterPro" id="IPR003819">
    <property type="entry name" value="TauD/TfdA-like"/>
</dbReference>
<accession>A0AAD5MAE9</accession>
<evidence type="ECO:0000256" key="2">
    <source>
        <dbReference type="ARBA" id="ARBA00001954"/>
    </source>
</evidence>
<comment type="cofactor">
    <cofactor evidence="2">
        <name>Fe(2+)</name>
        <dbReference type="ChEBI" id="CHEBI:29033"/>
    </cofactor>
</comment>
<keyword evidence="10" id="KW-0408">Iron</keyword>
<dbReference type="CDD" id="cd00250">
    <property type="entry name" value="CAS_like"/>
    <property type="match status" value="1"/>
</dbReference>
<dbReference type="CDD" id="cd01627">
    <property type="entry name" value="HAD_TPP"/>
    <property type="match status" value="1"/>
</dbReference>
<gene>
    <name evidence="13" type="ORF">P43SY_002723</name>
</gene>
<evidence type="ECO:0000256" key="4">
    <source>
        <dbReference type="ARBA" id="ARBA00008654"/>
    </source>
</evidence>
<evidence type="ECO:0000256" key="9">
    <source>
        <dbReference type="ARBA" id="ARBA00023002"/>
    </source>
</evidence>
<dbReference type="Pfam" id="PF02668">
    <property type="entry name" value="TauD"/>
    <property type="match status" value="1"/>
</dbReference>
<proteinExistence type="inferred from homology"/>
<keyword evidence="7" id="KW-0479">Metal-binding</keyword>
<dbReference type="Pfam" id="PF02358">
    <property type="entry name" value="Trehalose_PPase"/>
    <property type="match status" value="1"/>
</dbReference>
<dbReference type="SUPFAM" id="SSF51197">
    <property type="entry name" value="Clavaminate synthase-like"/>
    <property type="match status" value="1"/>
</dbReference>
<dbReference type="Gene3D" id="3.40.50.1000">
    <property type="entry name" value="HAD superfamily/HAD-like"/>
    <property type="match status" value="1"/>
</dbReference>
<dbReference type="InterPro" id="IPR023214">
    <property type="entry name" value="HAD_sf"/>
</dbReference>
<dbReference type="InterPro" id="IPR042098">
    <property type="entry name" value="TauD-like_sf"/>
</dbReference>
<keyword evidence="14" id="KW-1185">Reference proteome</keyword>
<evidence type="ECO:0000256" key="8">
    <source>
        <dbReference type="ARBA" id="ARBA00022801"/>
    </source>
</evidence>
<dbReference type="AlphaFoldDB" id="A0AAD5MAE9"/>
<evidence type="ECO:0000256" key="10">
    <source>
        <dbReference type="ARBA" id="ARBA00023004"/>
    </source>
</evidence>
<comment type="catalytic activity">
    <reaction evidence="1">
        <text>alpha,alpha-trehalose 6-phosphate + H2O = alpha,alpha-trehalose + phosphate</text>
        <dbReference type="Rhea" id="RHEA:23420"/>
        <dbReference type="ChEBI" id="CHEBI:15377"/>
        <dbReference type="ChEBI" id="CHEBI:16551"/>
        <dbReference type="ChEBI" id="CHEBI:43474"/>
        <dbReference type="ChEBI" id="CHEBI:58429"/>
        <dbReference type="EC" id="3.1.3.12"/>
    </reaction>
</comment>
<comment type="similarity">
    <text evidence="5">Belongs to the trehalose phosphatase family.</text>
</comment>
<dbReference type="Pfam" id="PF06155">
    <property type="entry name" value="GBBH-like_N"/>
    <property type="match status" value="1"/>
</dbReference>
<dbReference type="InterPro" id="IPR006379">
    <property type="entry name" value="HAD-SF_hydro_IIB"/>
</dbReference>
<reference evidence="13" key="1">
    <citation type="submission" date="2021-12" db="EMBL/GenBank/DDBJ databases">
        <title>Prjna785345.</title>
        <authorList>
            <person name="Rujirawat T."/>
            <person name="Krajaejun T."/>
        </authorList>
    </citation>
    <scope>NUCLEOTIDE SEQUENCE</scope>
    <source>
        <strain evidence="13">Pi057C3</strain>
    </source>
</reference>
<comment type="pathway">
    <text evidence="3">Glycan biosynthesis; trehalose biosynthesis.</text>
</comment>
<evidence type="ECO:0000313" key="14">
    <source>
        <dbReference type="Proteomes" id="UP001209570"/>
    </source>
</evidence>
<dbReference type="InterPro" id="IPR010376">
    <property type="entry name" value="GBBH-like_N"/>
</dbReference>
<dbReference type="EC" id="3.1.3.12" evidence="6"/>
<dbReference type="GO" id="GO:0005992">
    <property type="term" value="P:trehalose biosynthetic process"/>
    <property type="evidence" value="ECO:0007669"/>
    <property type="project" value="InterPro"/>
</dbReference>
<dbReference type="SUPFAM" id="SSF56784">
    <property type="entry name" value="HAD-like"/>
    <property type="match status" value="1"/>
</dbReference>
<dbReference type="Gene3D" id="3.60.130.10">
    <property type="entry name" value="Clavaminate synthase-like"/>
    <property type="match status" value="1"/>
</dbReference>
<evidence type="ECO:0000256" key="7">
    <source>
        <dbReference type="ARBA" id="ARBA00022723"/>
    </source>
</evidence>
<dbReference type="PANTHER" id="PTHR43768:SF3">
    <property type="entry name" value="TREHALOSE 6-PHOSPHATE PHOSPHATASE"/>
    <property type="match status" value="1"/>
</dbReference>
<dbReference type="InterPro" id="IPR044651">
    <property type="entry name" value="OTSB-like"/>
</dbReference>
<evidence type="ECO:0000256" key="6">
    <source>
        <dbReference type="ARBA" id="ARBA00013086"/>
    </source>
</evidence>
<dbReference type="EMBL" id="JAKCXM010000001">
    <property type="protein sequence ID" value="KAJ0410391.1"/>
    <property type="molecule type" value="Genomic_DNA"/>
</dbReference>
<feature type="domain" description="TauD/TfdA-like" evidence="11">
    <location>
        <begin position="414"/>
        <end position="664"/>
    </location>
</feature>
<dbReference type="Gene3D" id="3.30.2020.30">
    <property type="match status" value="1"/>
</dbReference>
<dbReference type="Gene3D" id="3.30.70.1020">
    <property type="entry name" value="Trehalose-6-phosphate phosphatase related protein, domain 2"/>
    <property type="match status" value="1"/>
</dbReference>
<dbReference type="InterPro" id="IPR003337">
    <property type="entry name" value="Trehalose_PPase"/>
</dbReference>
<evidence type="ECO:0000256" key="5">
    <source>
        <dbReference type="ARBA" id="ARBA00008770"/>
    </source>
</evidence>
<keyword evidence="8" id="KW-0378">Hydrolase</keyword>
<dbReference type="InterPro" id="IPR036412">
    <property type="entry name" value="HAD-like_sf"/>
</dbReference>
<dbReference type="NCBIfam" id="TIGR00685">
    <property type="entry name" value="T6PP"/>
    <property type="match status" value="1"/>
</dbReference>
<comment type="caution">
    <text evidence="13">The sequence shown here is derived from an EMBL/GenBank/DDBJ whole genome shotgun (WGS) entry which is preliminary data.</text>
</comment>
<comment type="similarity">
    <text evidence="4">Belongs to the gamma-BBH/TMLD family.</text>
</comment>
<feature type="domain" description="Gamma-butyrobetaine hydroxylase-like N-terminal" evidence="12">
    <location>
        <begin position="346"/>
        <end position="395"/>
    </location>
</feature>
<organism evidence="13 14">
    <name type="scientific">Pythium insidiosum</name>
    <name type="common">Pythiosis disease agent</name>
    <dbReference type="NCBI Taxonomy" id="114742"/>
    <lineage>
        <taxon>Eukaryota</taxon>
        <taxon>Sar</taxon>
        <taxon>Stramenopiles</taxon>
        <taxon>Oomycota</taxon>
        <taxon>Peronosporomycetes</taxon>
        <taxon>Pythiales</taxon>
        <taxon>Pythiaceae</taxon>
        <taxon>Pythium</taxon>
    </lineage>
</organism>
<sequence length="699" mass="78961">MAGNAELPTASVSSISRRSRLSVSHANALANFDLLLGDLSRHRLVVFLDYDGTLTPIVNDPASARLAPEMRLTLQRLQRRYITGVISGRSLSKIQQFVNIPELYYAGSHGFDIVGPNGTSIKNQVAVEFVAHLQQVRDALAHQVAEIPGAEVEDNIYSVSLHYRNVDPSRHQQIATIAQNALVLHPQLRCNEGKMVYEFKPKMDWNKGKALVWLLQALGLDEHEDVFTIYIGDDTTDEDAFDVFRTKPNRKGVGIIVTDHSKSTGASFTLHDTQEVYQFLNRLADLQASTAVRSACARMLPVVAQTAIPLARGLSTSSFVGNDQEQRDSESSTKLLSMDVQHRDFIGLKWSDGHISKYHLQHLRSWCLCPACQHETGQRLVNSADIAEDLEIRDMFVALDRRARDMATTALLPGAPIPEVEYDRMMESDEGLLEMLHQVIEHGFTVVKNTPSEPRQVKKVAERVAPVSHSFLYGDVFDVIAEQNPVNIAYTNHHLKHHLDLAYYESPPGFQLLHALRFDETVQGGESTFVDVFAVAEAFRQQHPDHFLTFCRVPATFKKHHLNRSNPAVMEYQRPHIQLNHREEVVAVHWSPPFEGPLRVPFDDVQSYYAAYRVFHELVEGGAFKVQFKLQQGDTVMFNQRRVLHGRNHFSIDSSGVRHLQGTYINIDDALCRYNALRHRFAPNSETIKNRRVANGNFS</sequence>
<dbReference type="GO" id="GO:0004805">
    <property type="term" value="F:trehalose-phosphatase activity"/>
    <property type="evidence" value="ECO:0007669"/>
    <property type="project" value="UniProtKB-EC"/>
</dbReference>
<evidence type="ECO:0000313" key="13">
    <source>
        <dbReference type="EMBL" id="KAJ0410391.1"/>
    </source>
</evidence>
<dbReference type="InterPro" id="IPR038492">
    <property type="entry name" value="GBBH-like_N_sf"/>
</dbReference>
<dbReference type="GO" id="GO:0016706">
    <property type="term" value="F:2-oxoglutarate-dependent dioxygenase activity"/>
    <property type="evidence" value="ECO:0007669"/>
    <property type="project" value="UniProtKB-ARBA"/>
</dbReference>
<dbReference type="Proteomes" id="UP001209570">
    <property type="component" value="Unassembled WGS sequence"/>
</dbReference>
<dbReference type="GO" id="GO:0046872">
    <property type="term" value="F:metal ion binding"/>
    <property type="evidence" value="ECO:0007669"/>
    <property type="project" value="UniProtKB-KW"/>
</dbReference>
<dbReference type="PANTHER" id="PTHR43768">
    <property type="entry name" value="TREHALOSE 6-PHOSPHATE PHOSPHATASE"/>
    <property type="match status" value="1"/>
</dbReference>
<keyword evidence="9" id="KW-0560">Oxidoreductase</keyword>
<evidence type="ECO:0000256" key="1">
    <source>
        <dbReference type="ARBA" id="ARBA00000500"/>
    </source>
</evidence>
<evidence type="ECO:0000259" key="12">
    <source>
        <dbReference type="Pfam" id="PF06155"/>
    </source>
</evidence>